<feature type="chain" id="PRO_5045212496" evidence="1">
    <location>
        <begin position="25"/>
        <end position="352"/>
    </location>
</feature>
<evidence type="ECO:0000256" key="1">
    <source>
        <dbReference type="SAM" id="SignalP"/>
    </source>
</evidence>
<sequence length="352" mass="37631">MRTLLKTFALLSSAALCSLSTLSAVTTDPVGYVTWTIEEGTGNARNISPLGIPLYMPSDNVTGISRGVITGVSSDNITVAGAGWLAGELSSEAAPYIIRITSGLASGRNLLVSTDASEANTTDTLTIDLVASDVDVLTSLDINVGVDTFELVECDTLLSMLGTPSDGAIIGGSDFDSADNIWLLDYSGSWKKFYYDTDVDSWVRNIRGFPAANNEPLLPDNGLLVLRQATQTTELILTGTVPSLGRQMTINKAGLTVLANSFPVDMQLSDVGLESIPDWESSSDADLADIVFVRDGNSWKRFFHNGSEWVENVRGFPNSDDFMIAIGSAIIVQKKTATSSDVTYTQVLPYTL</sequence>
<keyword evidence="3" id="KW-1185">Reference proteome</keyword>
<evidence type="ECO:0000313" key="2">
    <source>
        <dbReference type="EMBL" id="MDQ8194433.1"/>
    </source>
</evidence>
<reference evidence="2 3" key="1">
    <citation type="submission" date="2023-04" db="EMBL/GenBank/DDBJ databases">
        <title>A novel bacteria isolated from coastal sediment.</title>
        <authorList>
            <person name="Liu X.-J."/>
            <person name="Du Z.-J."/>
        </authorList>
    </citation>
    <scope>NUCLEOTIDE SEQUENCE [LARGE SCALE GENOMIC DNA]</scope>
    <source>
        <strain evidence="2 3">SDUM461004</strain>
    </source>
</reference>
<dbReference type="EMBL" id="JARXIC010000011">
    <property type="protein sequence ID" value="MDQ8194433.1"/>
    <property type="molecule type" value="Genomic_DNA"/>
</dbReference>
<keyword evidence="1" id="KW-0732">Signal</keyword>
<proteinExistence type="predicted"/>
<protein>
    <submittedName>
        <fullName evidence="2">Uncharacterized protein</fullName>
    </submittedName>
</protein>
<comment type="caution">
    <text evidence="2">The sequence shown here is derived from an EMBL/GenBank/DDBJ whole genome shotgun (WGS) entry which is preliminary data.</text>
</comment>
<dbReference type="RefSeq" id="WP_308984908.1">
    <property type="nucleotide sequence ID" value="NZ_JARXIC010000011.1"/>
</dbReference>
<name>A0ABU1AJU1_9BACT</name>
<gene>
    <name evidence="2" type="ORF">QEH59_08345</name>
</gene>
<dbReference type="Proteomes" id="UP001243717">
    <property type="component" value="Unassembled WGS sequence"/>
</dbReference>
<accession>A0ABU1AJU1</accession>
<organism evidence="2 3">
    <name type="scientific">Thalassobacterium sedimentorum</name>
    <dbReference type="NCBI Taxonomy" id="3041258"/>
    <lineage>
        <taxon>Bacteria</taxon>
        <taxon>Pseudomonadati</taxon>
        <taxon>Verrucomicrobiota</taxon>
        <taxon>Opitutia</taxon>
        <taxon>Puniceicoccales</taxon>
        <taxon>Coraliomargaritaceae</taxon>
        <taxon>Thalassobacterium</taxon>
    </lineage>
</organism>
<feature type="signal peptide" evidence="1">
    <location>
        <begin position="1"/>
        <end position="24"/>
    </location>
</feature>
<evidence type="ECO:0000313" key="3">
    <source>
        <dbReference type="Proteomes" id="UP001243717"/>
    </source>
</evidence>